<comment type="caution">
    <text evidence="3">The sequence shown here is derived from an EMBL/GenBank/DDBJ whole genome shotgun (WGS) entry which is preliminary data.</text>
</comment>
<gene>
    <name evidence="3" type="ORF">C2S53_011449</name>
</gene>
<organism evidence="3 4">
    <name type="scientific">Perilla frutescens var. hirtella</name>
    <name type="common">Perilla citriodora</name>
    <name type="synonym">Perilla setoyensis</name>
    <dbReference type="NCBI Taxonomy" id="608512"/>
    <lineage>
        <taxon>Eukaryota</taxon>
        <taxon>Viridiplantae</taxon>
        <taxon>Streptophyta</taxon>
        <taxon>Embryophyta</taxon>
        <taxon>Tracheophyta</taxon>
        <taxon>Spermatophyta</taxon>
        <taxon>Magnoliopsida</taxon>
        <taxon>eudicotyledons</taxon>
        <taxon>Gunneridae</taxon>
        <taxon>Pentapetalae</taxon>
        <taxon>asterids</taxon>
        <taxon>lamiids</taxon>
        <taxon>Lamiales</taxon>
        <taxon>Lamiaceae</taxon>
        <taxon>Nepetoideae</taxon>
        <taxon>Elsholtzieae</taxon>
        <taxon>Perilla</taxon>
    </lineage>
</organism>
<evidence type="ECO:0000313" key="3">
    <source>
        <dbReference type="EMBL" id="KAH6829519.1"/>
    </source>
</evidence>
<accession>A0AAD4J9M6</accession>
<protein>
    <recommendedName>
        <fullName evidence="2">Myb/SANT-like domain-containing protein</fullName>
    </recommendedName>
</protein>
<feature type="domain" description="Myb/SANT-like" evidence="2">
    <location>
        <begin position="18"/>
        <end position="114"/>
    </location>
</feature>
<keyword evidence="4" id="KW-1185">Reference proteome</keyword>
<dbReference type="InterPro" id="IPR024752">
    <property type="entry name" value="Myb/SANT-like_dom"/>
</dbReference>
<reference evidence="3 4" key="1">
    <citation type="journal article" date="2021" name="Nat. Commun.">
        <title>Incipient diploidization of the medicinal plant Perilla within 10,000 years.</title>
        <authorList>
            <person name="Zhang Y."/>
            <person name="Shen Q."/>
            <person name="Leng L."/>
            <person name="Zhang D."/>
            <person name="Chen S."/>
            <person name="Shi Y."/>
            <person name="Ning Z."/>
            <person name="Chen S."/>
        </authorList>
    </citation>
    <scope>NUCLEOTIDE SEQUENCE [LARGE SCALE GENOMIC DNA]</scope>
    <source>
        <strain evidence="4">cv. PC099</strain>
    </source>
</reference>
<evidence type="ECO:0000259" key="2">
    <source>
        <dbReference type="Pfam" id="PF12776"/>
    </source>
</evidence>
<sequence>MELAFRGQGKKIDKRRRSWTNREEEVLITALKDIVSKGWKCETGFRTGYLKLLERSMLKAFPSTDIRAEPHINSKLHVWKKYHGSLASMLGVSGITWNDSNKMIDAQDDAWDLYVKTDSNARTMRYKSWPFYQDWCEIFVKERVIRDNAEQFADAVQELETNKGKEKEAGAEFGCVFEGHDDENEMSVCQPQSDGTGKKQAPKKRKLSDCSSDPFVTAINVFCDRLDARFEDIARRIGFEYDVSNARREVYGALGRVPGLQVRDKLTVAKFLVNKTEDMDLFFSLPEEDRVEMVNMILAGQY</sequence>
<name>A0AAD4J9M6_PERFH</name>
<dbReference type="Pfam" id="PF12776">
    <property type="entry name" value="Myb_DNA-bind_3"/>
    <property type="match status" value="1"/>
</dbReference>
<feature type="region of interest" description="Disordered" evidence="1">
    <location>
        <begin position="186"/>
        <end position="209"/>
    </location>
</feature>
<dbReference type="EMBL" id="SDAM02000107">
    <property type="protein sequence ID" value="KAH6829519.1"/>
    <property type="molecule type" value="Genomic_DNA"/>
</dbReference>
<dbReference type="PANTHER" id="PTHR46250:SF15">
    <property type="entry name" value="OS01G0523800 PROTEIN"/>
    <property type="match status" value="1"/>
</dbReference>
<evidence type="ECO:0000313" key="4">
    <source>
        <dbReference type="Proteomes" id="UP001190926"/>
    </source>
</evidence>
<evidence type="ECO:0000256" key="1">
    <source>
        <dbReference type="SAM" id="MobiDB-lite"/>
    </source>
</evidence>
<proteinExistence type="predicted"/>
<dbReference type="PANTHER" id="PTHR46250">
    <property type="entry name" value="MYB/SANT-LIKE DNA-BINDING DOMAIN PROTEIN-RELATED"/>
    <property type="match status" value="1"/>
</dbReference>
<dbReference type="Proteomes" id="UP001190926">
    <property type="component" value="Unassembled WGS sequence"/>
</dbReference>
<dbReference type="AlphaFoldDB" id="A0AAD4J9M6"/>